<evidence type="ECO:0000313" key="1">
    <source>
        <dbReference type="EMBL" id="GBP85832.1"/>
    </source>
</evidence>
<dbReference type="Proteomes" id="UP000299102">
    <property type="component" value="Unassembled WGS sequence"/>
</dbReference>
<keyword evidence="2" id="KW-1185">Reference proteome</keyword>
<name>A0A4C1ZEL4_EUMVA</name>
<dbReference type="EMBL" id="BGZK01001763">
    <property type="protein sequence ID" value="GBP85832.1"/>
    <property type="molecule type" value="Genomic_DNA"/>
</dbReference>
<proteinExistence type="predicted"/>
<organism evidence="1 2">
    <name type="scientific">Eumeta variegata</name>
    <name type="common">Bagworm moth</name>
    <name type="synonym">Eumeta japonica</name>
    <dbReference type="NCBI Taxonomy" id="151549"/>
    <lineage>
        <taxon>Eukaryota</taxon>
        <taxon>Metazoa</taxon>
        <taxon>Ecdysozoa</taxon>
        <taxon>Arthropoda</taxon>
        <taxon>Hexapoda</taxon>
        <taxon>Insecta</taxon>
        <taxon>Pterygota</taxon>
        <taxon>Neoptera</taxon>
        <taxon>Endopterygota</taxon>
        <taxon>Lepidoptera</taxon>
        <taxon>Glossata</taxon>
        <taxon>Ditrysia</taxon>
        <taxon>Tineoidea</taxon>
        <taxon>Psychidae</taxon>
        <taxon>Oiketicinae</taxon>
        <taxon>Eumeta</taxon>
    </lineage>
</organism>
<evidence type="ECO:0000313" key="2">
    <source>
        <dbReference type="Proteomes" id="UP000299102"/>
    </source>
</evidence>
<protein>
    <submittedName>
        <fullName evidence="1">Uncharacterized protein</fullName>
    </submittedName>
</protein>
<accession>A0A4C1ZEL4</accession>
<reference evidence="1 2" key="1">
    <citation type="journal article" date="2019" name="Commun. Biol.">
        <title>The bagworm genome reveals a unique fibroin gene that provides high tensile strength.</title>
        <authorList>
            <person name="Kono N."/>
            <person name="Nakamura H."/>
            <person name="Ohtoshi R."/>
            <person name="Tomita M."/>
            <person name="Numata K."/>
            <person name="Arakawa K."/>
        </authorList>
    </citation>
    <scope>NUCLEOTIDE SEQUENCE [LARGE SCALE GENOMIC DNA]</scope>
</reference>
<comment type="caution">
    <text evidence="1">The sequence shown here is derived from an EMBL/GenBank/DDBJ whole genome shotgun (WGS) entry which is preliminary data.</text>
</comment>
<gene>
    <name evidence="1" type="ORF">EVAR_68105_1</name>
</gene>
<dbReference type="AlphaFoldDB" id="A0A4C1ZEL4"/>
<sequence length="214" mass="23598">MARCACAEAARGACHREPRAAGGPPPPAPLLRVLVELTEQTESVSHSQPRSLFRSLSRFLRRSPLNPDLGLDLYSDSDQTIDEHMLLHRKHMYIVNANKAALCKRRAARSAGGGRAHFNFLVQRRFRTSLSKTTELLPLLVFLNAYSPIHKTERKCCELPTSVRALGPPAELASPAYRVRLIVDAVIASAFAARKLPECPGGPLLKPYSINGRQ</sequence>